<evidence type="ECO:0000256" key="7">
    <source>
        <dbReference type="ARBA" id="ARBA00012655"/>
    </source>
</evidence>
<comment type="function">
    <text evidence="2">Tetrapolymerization of the monopyrrole PBG into the hydroxymethylbilane pre-uroporphyrinogen in several discrete steps.</text>
</comment>
<evidence type="ECO:0000256" key="6">
    <source>
        <dbReference type="ARBA" id="ARBA00005638"/>
    </source>
</evidence>
<dbReference type="FunFam" id="3.40.190.10:FF:000004">
    <property type="entry name" value="Porphobilinogen deaminase"/>
    <property type="match status" value="1"/>
</dbReference>
<evidence type="ECO:0000256" key="4">
    <source>
        <dbReference type="ARBA" id="ARBA00004735"/>
    </source>
</evidence>
<feature type="domain" description="Porphobilinogen deaminase N-terminal" evidence="16">
    <location>
        <begin position="135"/>
        <end position="341"/>
    </location>
</feature>
<dbReference type="FunFam" id="3.30.160.40:FF:000001">
    <property type="entry name" value="Porphobilinogen deaminase"/>
    <property type="match status" value="1"/>
</dbReference>
<dbReference type="CDD" id="cd13648">
    <property type="entry name" value="PBP2_PBGD_1"/>
    <property type="match status" value="1"/>
</dbReference>
<dbReference type="InterPro" id="IPR036803">
    <property type="entry name" value="Porphobilinogen_deaminase_C_sf"/>
</dbReference>
<dbReference type="EMBL" id="SDRB02012002">
    <property type="protein sequence ID" value="THF99208.1"/>
    <property type="molecule type" value="Genomic_DNA"/>
</dbReference>
<evidence type="ECO:0000256" key="3">
    <source>
        <dbReference type="ARBA" id="ARBA00004229"/>
    </source>
</evidence>
<evidence type="ECO:0000256" key="11">
    <source>
        <dbReference type="ARBA" id="ARBA00023171"/>
    </source>
</evidence>
<evidence type="ECO:0000256" key="8">
    <source>
        <dbReference type="ARBA" id="ARBA00022528"/>
    </source>
</evidence>
<dbReference type="GO" id="GO:0004418">
    <property type="term" value="F:hydroxymethylbilane synthase activity"/>
    <property type="evidence" value="ECO:0007669"/>
    <property type="project" value="UniProtKB-EC"/>
</dbReference>
<dbReference type="FunFam" id="3.40.190.10:FF:000101">
    <property type="entry name" value="Porphobilinogen deaminase, chloroplastic"/>
    <property type="match status" value="1"/>
</dbReference>
<dbReference type="Proteomes" id="UP000306102">
    <property type="component" value="Unassembled WGS sequence"/>
</dbReference>
<dbReference type="InterPro" id="IPR022418">
    <property type="entry name" value="Porphobilinogen_deaminase_C"/>
</dbReference>
<dbReference type="UniPathway" id="UPA00251">
    <property type="reaction ID" value="UER00319"/>
</dbReference>
<comment type="subcellular location">
    <subcellularLocation>
        <location evidence="3">Plastid</location>
        <location evidence="3">Chloroplast</location>
    </subcellularLocation>
</comment>
<evidence type="ECO:0000259" key="16">
    <source>
        <dbReference type="Pfam" id="PF01379"/>
    </source>
</evidence>
<dbReference type="PROSITE" id="PS00533">
    <property type="entry name" value="PORPHOBILINOGEN_DEAM"/>
    <property type="match status" value="1"/>
</dbReference>
<dbReference type="NCBIfam" id="TIGR00212">
    <property type="entry name" value="hemC"/>
    <property type="match status" value="1"/>
</dbReference>
<evidence type="ECO:0000256" key="14">
    <source>
        <dbReference type="ARBA" id="ARBA00033064"/>
    </source>
</evidence>
<comment type="pathway">
    <text evidence="4">Porphyrin-containing compound metabolism; protoporphyrin-IX biosynthesis; coproporphyrinogen-III from 5-aminolevulinate: step 2/4.</text>
</comment>
<dbReference type="InterPro" id="IPR022419">
    <property type="entry name" value="Porphobilin_deaminase_cofac_BS"/>
</dbReference>
<dbReference type="AlphaFoldDB" id="A0A4S4D9M3"/>
<dbReference type="Gene3D" id="3.30.160.40">
    <property type="entry name" value="Porphobilinogen deaminase, C-terminal domain"/>
    <property type="match status" value="1"/>
</dbReference>
<evidence type="ECO:0000256" key="10">
    <source>
        <dbReference type="ARBA" id="ARBA00022679"/>
    </source>
</evidence>
<name>A0A4S4D9M3_CAMSN</name>
<evidence type="ECO:0000256" key="9">
    <source>
        <dbReference type="ARBA" id="ARBA00022640"/>
    </source>
</evidence>
<sequence length="436" mass="47086">METMVSLNQSLFPANIGTLSGNLSTCSVSPLGFSLPSPAANRRRKLMVTRASVAVEQETQTKVALIRIGTRGSALPSAGSVLSCIGPFMMHHDQKAVKKSIITGVKMIEEQRVTVEIWAFLLTFFSIVWAIPISDSPLALAQAYETRDKLMATHSELAEEGAIQIVIIKTTGDKILSQPLADIGGKGLFTKEIDEALINAEIDIAVHSMKDVPTYLPDKTILPCNLPREDVRDAFISLSTASLAELPAGSTVGTASLRRKSQILHRYPSLNVLENFRGNVQTRLRKLNDGVVQATLLALAGLKRLNMTENVTAILSMDDMLPAVAQGAIGIACRSNDDKMANYIASLNHEETRLAVACERAFLEALDGSCRTPIAGYACRDEDGNCIFKGLVASPDGTRVLETSRQGPYAYEDMVLMGKDAGKELLSRAGPGFFDC</sequence>
<protein>
    <recommendedName>
        <fullName evidence="15">Porphobilinogen deaminase, chloroplastic</fullName>
        <ecNumber evidence="7">2.5.1.61</ecNumber>
    </recommendedName>
    <alternativeName>
        <fullName evidence="14">Hydroxymethylbilane synthase</fullName>
    </alternativeName>
    <alternativeName>
        <fullName evidence="13">Pre-uroporphyrinogen synthase</fullName>
    </alternativeName>
</protein>
<dbReference type="PANTHER" id="PTHR11557:SF0">
    <property type="entry name" value="PORPHOBILINOGEN DEAMINASE"/>
    <property type="match status" value="1"/>
</dbReference>
<evidence type="ECO:0000256" key="15">
    <source>
        <dbReference type="ARBA" id="ARBA00074324"/>
    </source>
</evidence>
<comment type="similarity">
    <text evidence="6">Belongs to the HMBS family.</text>
</comment>
<dbReference type="InterPro" id="IPR000860">
    <property type="entry name" value="HemC"/>
</dbReference>
<keyword evidence="12" id="KW-0627">Porphyrin biosynthesis</keyword>
<dbReference type="Pfam" id="PF03900">
    <property type="entry name" value="Porphobil_deamC"/>
    <property type="match status" value="1"/>
</dbReference>
<dbReference type="GO" id="GO:0006782">
    <property type="term" value="P:protoporphyrinogen IX biosynthetic process"/>
    <property type="evidence" value="ECO:0007669"/>
    <property type="project" value="UniProtKB-UniPathway"/>
</dbReference>
<evidence type="ECO:0000256" key="13">
    <source>
        <dbReference type="ARBA" id="ARBA00030685"/>
    </source>
</evidence>
<evidence type="ECO:0000256" key="2">
    <source>
        <dbReference type="ARBA" id="ARBA00002869"/>
    </source>
</evidence>
<keyword evidence="8" id="KW-0150">Chloroplast</keyword>
<evidence type="ECO:0000313" key="18">
    <source>
        <dbReference type="EMBL" id="THF99208.1"/>
    </source>
</evidence>
<comment type="caution">
    <text evidence="18">The sequence shown here is derived from an EMBL/GenBank/DDBJ whole genome shotgun (WGS) entry which is preliminary data.</text>
</comment>
<dbReference type="SUPFAM" id="SSF53850">
    <property type="entry name" value="Periplasmic binding protein-like II"/>
    <property type="match status" value="1"/>
</dbReference>
<evidence type="ECO:0000256" key="1">
    <source>
        <dbReference type="ARBA" id="ARBA00001916"/>
    </source>
</evidence>
<dbReference type="EC" id="2.5.1.61" evidence="7"/>
<comment type="cofactor">
    <cofactor evidence="1">
        <name>dipyrromethane</name>
        <dbReference type="ChEBI" id="CHEBI:60342"/>
    </cofactor>
</comment>
<evidence type="ECO:0000256" key="12">
    <source>
        <dbReference type="ARBA" id="ARBA00023244"/>
    </source>
</evidence>
<feature type="domain" description="Porphobilinogen deaminase C-terminal" evidence="17">
    <location>
        <begin position="354"/>
        <end position="426"/>
    </location>
</feature>
<dbReference type="GO" id="GO:0015995">
    <property type="term" value="P:chlorophyll biosynthetic process"/>
    <property type="evidence" value="ECO:0007669"/>
    <property type="project" value="UniProtKB-KW"/>
</dbReference>
<evidence type="ECO:0000256" key="5">
    <source>
        <dbReference type="ARBA" id="ARBA00005173"/>
    </source>
</evidence>
<proteinExistence type="inferred from homology"/>
<keyword evidence="10" id="KW-0808">Transferase</keyword>
<dbReference type="GO" id="GO:0009507">
    <property type="term" value="C:chloroplast"/>
    <property type="evidence" value="ECO:0007669"/>
    <property type="project" value="UniProtKB-SubCell"/>
</dbReference>
<keyword evidence="11" id="KW-0149">Chlorophyll biosynthesis</keyword>
<gene>
    <name evidence="18" type="ORF">TEA_019887</name>
</gene>
<keyword evidence="19" id="KW-1185">Reference proteome</keyword>
<accession>A0A4S4D9M3</accession>
<evidence type="ECO:0000259" key="17">
    <source>
        <dbReference type="Pfam" id="PF03900"/>
    </source>
</evidence>
<dbReference type="PANTHER" id="PTHR11557">
    <property type="entry name" value="PORPHOBILINOGEN DEAMINASE"/>
    <property type="match status" value="1"/>
</dbReference>
<dbReference type="SUPFAM" id="SSF54782">
    <property type="entry name" value="Porphobilinogen deaminase (hydroxymethylbilane synthase), C-terminal domain"/>
    <property type="match status" value="1"/>
</dbReference>
<evidence type="ECO:0000313" key="19">
    <source>
        <dbReference type="Proteomes" id="UP000306102"/>
    </source>
</evidence>
<comment type="pathway">
    <text evidence="5">Porphyrin-containing compound metabolism; chlorophyll biosynthesis.</text>
</comment>
<dbReference type="STRING" id="542762.A0A4S4D9M3"/>
<dbReference type="Pfam" id="PF01379">
    <property type="entry name" value="Porphobil_deam"/>
    <property type="match status" value="1"/>
</dbReference>
<dbReference type="PRINTS" id="PR00151">
    <property type="entry name" value="PORPHBDMNASE"/>
</dbReference>
<organism evidence="18 19">
    <name type="scientific">Camellia sinensis var. sinensis</name>
    <name type="common">China tea</name>
    <dbReference type="NCBI Taxonomy" id="542762"/>
    <lineage>
        <taxon>Eukaryota</taxon>
        <taxon>Viridiplantae</taxon>
        <taxon>Streptophyta</taxon>
        <taxon>Embryophyta</taxon>
        <taxon>Tracheophyta</taxon>
        <taxon>Spermatophyta</taxon>
        <taxon>Magnoliopsida</taxon>
        <taxon>eudicotyledons</taxon>
        <taxon>Gunneridae</taxon>
        <taxon>Pentapetalae</taxon>
        <taxon>asterids</taxon>
        <taxon>Ericales</taxon>
        <taxon>Theaceae</taxon>
        <taxon>Camellia</taxon>
    </lineage>
</organism>
<dbReference type="Gene3D" id="3.40.190.10">
    <property type="entry name" value="Periplasmic binding protein-like II"/>
    <property type="match status" value="2"/>
</dbReference>
<dbReference type="InterPro" id="IPR022417">
    <property type="entry name" value="Porphobilin_deaminase_N"/>
</dbReference>
<dbReference type="HAMAP" id="MF_00260">
    <property type="entry name" value="Porphobil_deam"/>
    <property type="match status" value="1"/>
</dbReference>
<keyword evidence="9" id="KW-0934">Plastid</keyword>
<reference evidence="18 19" key="1">
    <citation type="journal article" date="2018" name="Proc. Natl. Acad. Sci. U.S.A.">
        <title>Draft genome sequence of Camellia sinensis var. sinensis provides insights into the evolution of the tea genome and tea quality.</title>
        <authorList>
            <person name="Wei C."/>
            <person name="Yang H."/>
            <person name="Wang S."/>
            <person name="Zhao J."/>
            <person name="Liu C."/>
            <person name="Gao L."/>
            <person name="Xia E."/>
            <person name="Lu Y."/>
            <person name="Tai Y."/>
            <person name="She G."/>
            <person name="Sun J."/>
            <person name="Cao H."/>
            <person name="Tong W."/>
            <person name="Gao Q."/>
            <person name="Li Y."/>
            <person name="Deng W."/>
            <person name="Jiang X."/>
            <person name="Wang W."/>
            <person name="Chen Q."/>
            <person name="Zhang S."/>
            <person name="Li H."/>
            <person name="Wu J."/>
            <person name="Wang P."/>
            <person name="Li P."/>
            <person name="Shi C."/>
            <person name="Zheng F."/>
            <person name="Jian J."/>
            <person name="Huang B."/>
            <person name="Shan D."/>
            <person name="Shi M."/>
            <person name="Fang C."/>
            <person name="Yue Y."/>
            <person name="Li F."/>
            <person name="Li D."/>
            <person name="Wei S."/>
            <person name="Han B."/>
            <person name="Jiang C."/>
            <person name="Yin Y."/>
            <person name="Xia T."/>
            <person name="Zhang Z."/>
            <person name="Bennetzen J.L."/>
            <person name="Zhao S."/>
            <person name="Wan X."/>
        </authorList>
    </citation>
    <scope>NUCLEOTIDE SEQUENCE [LARGE SCALE GENOMIC DNA]</scope>
    <source>
        <strain evidence="19">cv. Shuchazao</strain>
        <tissue evidence="18">Leaf</tissue>
    </source>
</reference>